<keyword evidence="2" id="KW-1185">Reference proteome</keyword>
<gene>
    <name evidence="1" type="ORF">B0H16DRAFT_1717470</name>
</gene>
<comment type="caution">
    <text evidence="1">The sequence shown here is derived from an EMBL/GenBank/DDBJ whole genome shotgun (WGS) entry which is preliminary data.</text>
</comment>
<dbReference type="AlphaFoldDB" id="A0AAD7JMA7"/>
<reference evidence="1" key="1">
    <citation type="submission" date="2023-03" db="EMBL/GenBank/DDBJ databases">
        <title>Massive genome expansion in bonnet fungi (Mycena s.s.) driven by repeated elements and novel gene families across ecological guilds.</title>
        <authorList>
            <consortium name="Lawrence Berkeley National Laboratory"/>
            <person name="Harder C.B."/>
            <person name="Miyauchi S."/>
            <person name="Viragh M."/>
            <person name="Kuo A."/>
            <person name="Thoen E."/>
            <person name="Andreopoulos B."/>
            <person name="Lu D."/>
            <person name="Skrede I."/>
            <person name="Drula E."/>
            <person name="Henrissat B."/>
            <person name="Morin E."/>
            <person name="Kohler A."/>
            <person name="Barry K."/>
            <person name="LaButti K."/>
            <person name="Morin E."/>
            <person name="Salamov A."/>
            <person name="Lipzen A."/>
            <person name="Mereny Z."/>
            <person name="Hegedus B."/>
            <person name="Baldrian P."/>
            <person name="Stursova M."/>
            <person name="Weitz H."/>
            <person name="Taylor A."/>
            <person name="Grigoriev I.V."/>
            <person name="Nagy L.G."/>
            <person name="Martin F."/>
            <person name="Kauserud H."/>
        </authorList>
    </citation>
    <scope>NUCLEOTIDE SEQUENCE</scope>
    <source>
        <strain evidence="1">CBHHK182m</strain>
    </source>
</reference>
<name>A0AAD7JMA7_9AGAR</name>
<protein>
    <submittedName>
        <fullName evidence="1">Uncharacterized protein</fullName>
    </submittedName>
</protein>
<dbReference type="InterPro" id="IPR027417">
    <property type="entry name" value="P-loop_NTPase"/>
</dbReference>
<dbReference type="EMBL" id="JARKIB010000024">
    <property type="protein sequence ID" value="KAJ7766252.1"/>
    <property type="molecule type" value="Genomic_DNA"/>
</dbReference>
<proteinExistence type="predicted"/>
<organism evidence="1 2">
    <name type="scientific">Mycena metata</name>
    <dbReference type="NCBI Taxonomy" id="1033252"/>
    <lineage>
        <taxon>Eukaryota</taxon>
        <taxon>Fungi</taxon>
        <taxon>Dikarya</taxon>
        <taxon>Basidiomycota</taxon>
        <taxon>Agaricomycotina</taxon>
        <taxon>Agaricomycetes</taxon>
        <taxon>Agaricomycetidae</taxon>
        <taxon>Agaricales</taxon>
        <taxon>Marasmiineae</taxon>
        <taxon>Mycenaceae</taxon>
        <taxon>Mycena</taxon>
    </lineage>
</organism>
<accession>A0AAD7JMA7</accession>
<evidence type="ECO:0000313" key="1">
    <source>
        <dbReference type="EMBL" id="KAJ7766252.1"/>
    </source>
</evidence>
<evidence type="ECO:0000313" key="2">
    <source>
        <dbReference type="Proteomes" id="UP001215598"/>
    </source>
</evidence>
<sequence>MAQQFADEEGLLFTEASAKSGEAVEEAFIRAAQEVLSKVRAGRFDDSRLRAWGNGILGGRGRYTDGRTATYTMRLRPRVLRSAYFSPSLLPPPPLFLPTHVPTHILIFALQSPGVKLSKPGAVPDANDPGKGTQCCT</sequence>
<dbReference type="Proteomes" id="UP001215598">
    <property type="component" value="Unassembled WGS sequence"/>
</dbReference>
<dbReference type="Gene3D" id="3.40.50.300">
    <property type="entry name" value="P-loop containing nucleotide triphosphate hydrolases"/>
    <property type="match status" value="1"/>
</dbReference>